<sequence length="130" mass="15332">MLKLDILGILITLLLLDVFNYKRILLASLSIDILTLSIILYLGYSYDFYKFGGIFSYVSFPNLQLEVLNFFPFIIGIFLSKYFSFKSGTKGNLSINYLIPWNFSPKWQVVFYKLAFYNLFFQLTRWILRG</sequence>
<reference evidence="3" key="1">
    <citation type="submission" date="2016-10" db="EMBL/GenBank/DDBJ databases">
        <authorList>
            <person name="Varghese N."/>
            <person name="Submissions S."/>
        </authorList>
    </citation>
    <scope>NUCLEOTIDE SEQUENCE [LARGE SCALE GENOMIC DNA]</scope>
    <source>
        <strain evidence="3">DSM 13577</strain>
    </source>
</reference>
<keyword evidence="1" id="KW-0812">Transmembrane</keyword>
<dbReference type="RefSeq" id="WP_091347647.1">
    <property type="nucleotide sequence ID" value="NZ_FOIF01000001.1"/>
</dbReference>
<dbReference type="Proteomes" id="UP000243819">
    <property type="component" value="Unassembled WGS sequence"/>
</dbReference>
<evidence type="ECO:0000256" key="1">
    <source>
        <dbReference type="SAM" id="Phobius"/>
    </source>
</evidence>
<evidence type="ECO:0000313" key="2">
    <source>
        <dbReference type="EMBL" id="SES62338.1"/>
    </source>
</evidence>
<dbReference type="AlphaFoldDB" id="A0A1H9Y0X5"/>
<name>A0A1H9Y0X5_9FIRM</name>
<keyword evidence="3" id="KW-1185">Reference proteome</keyword>
<gene>
    <name evidence="2" type="ORF">SAMN03080614_100138</name>
</gene>
<organism evidence="2 3">
    <name type="scientific">Anaerobranca gottschalkii DSM 13577</name>
    <dbReference type="NCBI Taxonomy" id="1120990"/>
    <lineage>
        <taxon>Bacteria</taxon>
        <taxon>Bacillati</taxon>
        <taxon>Bacillota</taxon>
        <taxon>Clostridia</taxon>
        <taxon>Eubacteriales</taxon>
        <taxon>Proteinivoracaceae</taxon>
        <taxon>Anaerobranca</taxon>
    </lineage>
</organism>
<protein>
    <submittedName>
        <fullName evidence="2">Uncharacterized protein</fullName>
    </submittedName>
</protein>
<keyword evidence="1" id="KW-0472">Membrane</keyword>
<proteinExistence type="predicted"/>
<dbReference type="EMBL" id="FOIF01000001">
    <property type="protein sequence ID" value="SES62338.1"/>
    <property type="molecule type" value="Genomic_DNA"/>
</dbReference>
<accession>A0A1H9Y0X5</accession>
<feature type="transmembrane region" description="Helical" evidence="1">
    <location>
        <begin position="24"/>
        <end position="44"/>
    </location>
</feature>
<evidence type="ECO:0000313" key="3">
    <source>
        <dbReference type="Proteomes" id="UP000243819"/>
    </source>
</evidence>
<dbReference type="STRING" id="1120990.SAMN03080614_100138"/>
<keyword evidence="1" id="KW-1133">Transmembrane helix</keyword>
<feature type="transmembrane region" description="Helical" evidence="1">
    <location>
        <begin position="65"/>
        <end position="83"/>
    </location>
</feature>